<dbReference type="GO" id="GO:0007018">
    <property type="term" value="P:microtubule-based movement"/>
    <property type="evidence" value="ECO:0007669"/>
    <property type="project" value="InterPro"/>
</dbReference>
<dbReference type="GO" id="GO:0003777">
    <property type="term" value="F:microtubule motor activity"/>
    <property type="evidence" value="ECO:0007669"/>
    <property type="project" value="InterPro"/>
</dbReference>
<organism evidence="9 10">
    <name type="scientific">Operophtera brumata</name>
    <name type="common">Winter moth</name>
    <name type="synonym">Phalaena brumata</name>
    <dbReference type="NCBI Taxonomy" id="104452"/>
    <lineage>
        <taxon>Eukaryota</taxon>
        <taxon>Metazoa</taxon>
        <taxon>Ecdysozoa</taxon>
        <taxon>Arthropoda</taxon>
        <taxon>Hexapoda</taxon>
        <taxon>Insecta</taxon>
        <taxon>Pterygota</taxon>
        <taxon>Neoptera</taxon>
        <taxon>Endopterygota</taxon>
        <taxon>Lepidoptera</taxon>
        <taxon>Glossata</taxon>
        <taxon>Ditrysia</taxon>
        <taxon>Geometroidea</taxon>
        <taxon>Geometridae</taxon>
        <taxon>Larentiinae</taxon>
        <taxon>Operophtera</taxon>
    </lineage>
</organism>
<dbReference type="InterPro" id="IPR036961">
    <property type="entry name" value="Kinesin_motor_dom_sf"/>
</dbReference>
<dbReference type="EMBL" id="JTDY01007784">
    <property type="protein sequence ID" value="KOB64943.1"/>
    <property type="molecule type" value="Genomic_DNA"/>
</dbReference>
<keyword evidence="3 7" id="KW-0067">ATP-binding</keyword>
<feature type="binding site" evidence="7">
    <location>
        <begin position="87"/>
        <end position="94"/>
    </location>
    <ligand>
        <name>ATP</name>
        <dbReference type="ChEBI" id="CHEBI:30616"/>
    </ligand>
</feature>
<dbReference type="GO" id="GO:0000278">
    <property type="term" value="P:mitotic cell cycle"/>
    <property type="evidence" value="ECO:0007669"/>
    <property type="project" value="TreeGrafter"/>
</dbReference>
<dbReference type="PROSITE" id="PS50067">
    <property type="entry name" value="KINESIN_MOTOR_2"/>
    <property type="match status" value="1"/>
</dbReference>
<accession>A0A0L7KNQ3</accession>
<dbReference type="STRING" id="104452.A0A0L7KNQ3"/>
<dbReference type="Pfam" id="PF00225">
    <property type="entry name" value="Kinesin"/>
    <property type="match status" value="1"/>
</dbReference>
<feature type="domain" description="Kinesin motor" evidence="8">
    <location>
        <begin position="4"/>
        <end position="129"/>
    </location>
</feature>
<dbReference type="InterPro" id="IPR001752">
    <property type="entry name" value="Kinesin_motor_dom"/>
</dbReference>
<evidence type="ECO:0000313" key="10">
    <source>
        <dbReference type="Proteomes" id="UP000037510"/>
    </source>
</evidence>
<proteinExistence type="inferred from homology"/>
<dbReference type="PANTHER" id="PTHR47968:SF75">
    <property type="entry name" value="CENTROMERE-ASSOCIATED PROTEIN E"/>
    <property type="match status" value="1"/>
</dbReference>
<sequence>MSDNIKVVVKVRPLIAREIEEKQKYQWRITNNTLYQLDSNGRDYGQGFTFDKVYCQNTKTADVYNDVARPIVEAAVAGFNGTIFAYGQTSSGKTYTMTGTDEAPGIIPLAVLNLFEIIKNEPGRDFVVR</sequence>
<keyword evidence="4" id="KW-0175">Coiled coil</keyword>
<keyword evidence="6" id="KW-0963">Cytoplasm</keyword>
<comment type="similarity">
    <text evidence="7">Belongs to the TRAFAC class myosin-kinesin ATPase superfamily. Kinesin family.</text>
</comment>
<comment type="subcellular location">
    <subcellularLocation>
        <location evidence="1">Cytoplasm</location>
        <location evidence="1">Cytoskeleton</location>
    </subcellularLocation>
</comment>
<evidence type="ECO:0000256" key="2">
    <source>
        <dbReference type="ARBA" id="ARBA00022741"/>
    </source>
</evidence>
<gene>
    <name evidence="9" type="ORF">OBRU01_20477</name>
</gene>
<evidence type="ECO:0000256" key="6">
    <source>
        <dbReference type="ARBA" id="ARBA00023212"/>
    </source>
</evidence>
<protein>
    <submittedName>
        <fullName evidence="9">Kinesin-like protein 7</fullName>
    </submittedName>
</protein>
<evidence type="ECO:0000313" key="9">
    <source>
        <dbReference type="EMBL" id="KOB64943.1"/>
    </source>
</evidence>
<comment type="caution">
    <text evidence="9">The sequence shown here is derived from an EMBL/GenBank/DDBJ whole genome shotgun (WGS) entry which is preliminary data.</text>
</comment>
<dbReference type="SMART" id="SM00129">
    <property type="entry name" value="KISc"/>
    <property type="match status" value="1"/>
</dbReference>
<dbReference type="GO" id="GO:0008017">
    <property type="term" value="F:microtubule binding"/>
    <property type="evidence" value="ECO:0007669"/>
    <property type="project" value="InterPro"/>
</dbReference>
<evidence type="ECO:0000256" key="4">
    <source>
        <dbReference type="ARBA" id="ARBA00023054"/>
    </source>
</evidence>
<dbReference type="Proteomes" id="UP000037510">
    <property type="component" value="Unassembled WGS sequence"/>
</dbReference>
<keyword evidence="10" id="KW-1185">Reference proteome</keyword>
<name>A0A0L7KNQ3_OPEBR</name>
<dbReference type="SUPFAM" id="SSF52540">
    <property type="entry name" value="P-loop containing nucleoside triphosphate hydrolases"/>
    <property type="match status" value="1"/>
</dbReference>
<dbReference type="InterPro" id="IPR027640">
    <property type="entry name" value="Kinesin-like_fam"/>
</dbReference>
<evidence type="ECO:0000256" key="7">
    <source>
        <dbReference type="PROSITE-ProRule" id="PRU00283"/>
    </source>
</evidence>
<evidence type="ECO:0000256" key="5">
    <source>
        <dbReference type="ARBA" id="ARBA00023175"/>
    </source>
</evidence>
<evidence type="ECO:0000256" key="1">
    <source>
        <dbReference type="ARBA" id="ARBA00004245"/>
    </source>
</evidence>
<dbReference type="Gene3D" id="3.40.850.10">
    <property type="entry name" value="Kinesin motor domain"/>
    <property type="match status" value="1"/>
</dbReference>
<keyword evidence="6" id="KW-0206">Cytoskeleton</keyword>
<dbReference type="PANTHER" id="PTHR47968">
    <property type="entry name" value="CENTROMERE PROTEIN E"/>
    <property type="match status" value="1"/>
</dbReference>
<dbReference type="GO" id="GO:0005524">
    <property type="term" value="F:ATP binding"/>
    <property type="evidence" value="ECO:0007669"/>
    <property type="project" value="UniProtKB-UniRule"/>
</dbReference>
<keyword evidence="5 7" id="KW-0505">Motor protein</keyword>
<dbReference type="InterPro" id="IPR027417">
    <property type="entry name" value="P-loop_NTPase"/>
</dbReference>
<evidence type="ECO:0000259" key="8">
    <source>
        <dbReference type="PROSITE" id="PS50067"/>
    </source>
</evidence>
<reference evidence="9 10" key="1">
    <citation type="journal article" date="2015" name="Genome Biol. Evol.">
        <title>The genome of winter moth (Operophtera brumata) provides a genomic perspective on sexual dimorphism and phenology.</title>
        <authorList>
            <person name="Derks M.F."/>
            <person name="Smit S."/>
            <person name="Salis L."/>
            <person name="Schijlen E."/>
            <person name="Bossers A."/>
            <person name="Mateman C."/>
            <person name="Pijl A.S."/>
            <person name="de Ridder D."/>
            <person name="Groenen M.A."/>
            <person name="Visser M.E."/>
            <person name="Megens H.J."/>
        </authorList>
    </citation>
    <scope>NUCLEOTIDE SEQUENCE [LARGE SCALE GENOMIC DNA]</scope>
    <source>
        <strain evidence="9">WM2013NL</strain>
        <tissue evidence="9">Head and thorax</tissue>
    </source>
</reference>
<keyword evidence="2 7" id="KW-0547">Nucleotide-binding</keyword>
<dbReference type="GO" id="GO:0005874">
    <property type="term" value="C:microtubule"/>
    <property type="evidence" value="ECO:0007669"/>
    <property type="project" value="TreeGrafter"/>
</dbReference>
<dbReference type="AlphaFoldDB" id="A0A0L7KNQ3"/>
<evidence type="ECO:0000256" key="3">
    <source>
        <dbReference type="ARBA" id="ARBA00022840"/>
    </source>
</evidence>